<keyword evidence="3" id="KW-1185">Reference proteome</keyword>
<evidence type="ECO:0000256" key="1">
    <source>
        <dbReference type="SAM" id="MobiDB-lite"/>
    </source>
</evidence>
<dbReference type="AlphaFoldDB" id="A0A267DFW9"/>
<reference evidence="2 3" key="1">
    <citation type="submission" date="2017-06" db="EMBL/GenBank/DDBJ databases">
        <title>A platform for efficient transgenesis in Macrostomum lignano, a flatworm model organism for stem cell research.</title>
        <authorList>
            <person name="Berezikov E."/>
        </authorList>
    </citation>
    <scope>NUCLEOTIDE SEQUENCE [LARGE SCALE GENOMIC DNA]</scope>
    <source>
        <strain evidence="2">DV1</strain>
        <tissue evidence="2">Whole organism</tissue>
    </source>
</reference>
<evidence type="ECO:0000313" key="3">
    <source>
        <dbReference type="Proteomes" id="UP000215902"/>
    </source>
</evidence>
<proteinExistence type="predicted"/>
<accession>A0A267DFW9</accession>
<protein>
    <submittedName>
        <fullName evidence="2">Uncharacterized protein</fullName>
    </submittedName>
</protein>
<feature type="non-terminal residue" evidence="2">
    <location>
        <position position="1"/>
    </location>
</feature>
<name>A0A267DFW9_9PLAT</name>
<feature type="compositionally biased region" description="Low complexity" evidence="1">
    <location>
        <begin position="57"/>
        <end position="73"/>
    </location>
</feature>
<sequence>SLSQQLTRRMRRTQEEAEKSTFSSKRHTVTQANLSGSTSSIPTLTFTAPPPDSHPEASTSAASTNPSSDQQQPSPRPGFHLRPRLYSESNVTMANRRRLKPQAPKPPGSPPAMLYNSGVTHQQQQQQQRQQQLPIIACPILDNNRTEKRHSMFV</sequence>
<evidence type="ECO:0000313" key="2">
    <source>
        <dbReference type="EMBL" id="PAA48046.1"/>
    </source>
</evidence>
<feature type="compositionally biased region" description="Low complexity" evidence="1">
    <location>
        <begin position="122"/>
        <end position="131"/>
    </location>
</feature>
<feature type="compositionally biased region" description="Polar residues" evidence="1">
    <location>
        <begin position="29"/>
        <end position="46"/>
    </location>
</feature>
<comment type="caution">
    <text evidence="2">The sequence shown here is derived from an EMBL/GenBank/DDBJ whole genome shotgun (WGS) entry which is preliminary data.</text>
</comment>
<dbReference type="EMBL" id="NIVC01004252">
    <property type="protein sequence ID" value="PAA48046.1"/>
    <property type="molecule type" value="Genomic_DNA"/>
</dbReference>
<gene>
    <name evidence="2" type="ORF">BOX15_Mlig015314g2</name>
</gene>
<dbReference type="Proteomes" id="UP000215902">
    <property type="component" value="Unassembled WGS sequence"/>
</dbReference>
<organism evidence="2 3">
    <name type="scientific">Macrostomum lignano</name>
    <dbReference type="NCBI Taxonomy" id="282301"/>
    <lineage>
        <taxon>Eukaryota</taxon>
        <taxon>Metazoa</taxon>
        <taxon>Spiralia</taxon>
        <taxon>Lophotrochozoa</taxon>
        <taxon>Platyhelminthes</taxon>
        <taxon>Rhabditophora</taxon>
        <taxon>Macrostomorpha</taxon>
        <taxon>Macrostomida</taxon>
        <taxon>Macrostomidae</taxon>
        <taxon>Macrostomum</taxon>
    </lineage>
</organism>
<feature type="region of interest" description="Disordered" evidence="1">
    <location>
        <begin position="1"/>
        <end position="131"/>
    </location>
</feature>